<proteinExistence type="predicted"/>
<sequence>MIVCLFDIFSLGAEHDGSAGATSCSSTDGYIMSSSPPKFQTNERYSRNPWLFSKCSVKAFTKTLKNKKCAKSKGRYSQAILNEWDTTMMNQPGELFTVNEQCHIIYGNGSTYCGVCTMCVF</sequence>
<evidence type="ECO:0000313" key="1">
    <source>
        <dbReference type="EMBL" id="KAK3589527.1"/>
    </source>
</evidence>
<dbReference type="SUPFAM" id="SSF55486">
    <property type="entry name" value="Metalloproteases ('zincins'), catalytic domain"/>
    <property type="match status" value="1"/>
</dbReference>
<protein>
    <submittedName>
        <fullName evidence="1">Uncharacterized protein</fullName>
    </submittedName>
</protein>
<gene>
    <name evidence="1" type="ORF">CHS0354_041651</name>
</gene>
<reference evidence="1" key="3">
    <citation type="submission" date="2023-05" db="EMBL/GenBank/DDBJ databases">
        <authorList>
            <person name="Smith C.H."/>
        </authorList>
    </citation>
    <scope>NUCLEOTIDE SEQUENCE</scope>
    <source>
        <strain evidence="1">CHS0354</strain>
        <tissue evidence="1">Mantle</tissue>
    </source>
</reference>
<name>A0AAE0SCV4_9BIVA</name>
<dbReference type="Gene3D" id="3.40.390.10">
    <property type="entry name" value="Collagenase (Catalytic Domain)"/>
    <property type="match status" value="1"/>
</dbReference>
<reference evidence="1" key="2">
    <citation type="journal article" date="2021" name="Genome Biol. Evol.">
        <title>Developing a high-quality reference genome for a parasitic bivalve with doubly uniparental inheritance (Bivalvia: Unionida).</title>
        <authorList>
            <person name="Smith C.H."/>
        </authorList>
    </citation>
    <scope>NUCLEOTIDE SEQUENCE</scope>
    <source>
        <strain evidence="1">CHS0354</strain>
        <tissue evidence="1">Mantle</tissue>
    </source>
</reference>
<dbReference type="InterPro" id="IPR024079">
    <property type="entry name" value="MetalloPept_cat_dom_sf"/>
</dbReference>
<organism evidence="1 2">
    <name type="scientific">Potamilus streckersoni</name>
    <dbReference type="NCBI Taxonomy" id="2493646"/>
    <lineage>
        <taxon>Eukaryota</taxon>
        <taxon>Metazoa</taxon>
        <taxon>Spiralia</taxon>
        <taxon>Lophotrochozoa</taxon>
        <taxon>Mollusca</taxon>
        <taxon>Bivalvia</taxon>
        <taxon>Autobranchia</taxon>
        <taxon>Heteroconchia</taxon>
        <taxon>Palaeoheterodonta</taxon>
        <taxon>Unionida</taxon>
        <taxon>Unionoidea</taxon>
        <taxon>Unionidae</taxon>
        <taxon>Ambleminae</taxon>
        <taxon>Lampsilini</taxon>
        <taxon>Potamilus</taxon>
    </lineage>
</organism>
<dbReference type="AlphaFoldDB" id="A0AAE0SCV4"/>
<reference evidence="1" key="1">
    <citation type="journal article" date="2021" name="Genome Biol. Evol.">
        <title>A High-Quality Reference Genome for a Parasitic Bivalve with Doubly Uniparental Inheritance (Bivalvia: Unionida).</title>
        <authorList>
            <person name="Smith C.H."/>
        </authorList>
    </citation>
    <scope>NUCLEOTIDE SEQUENCE</scope>
    <source>
        <strain evidence="1">CHS0354</strain>
    </source>
</reference>
<evidence type="ECO:0000313" key="2">
    <source>
        <dbReference type="Proteomes" id="UP001195483"/>
    </source>
</evidence>
<dbReference type="GO" id="GO:0008237">
    <property type="term" value="F:metallopeptidase activity"/>
    <property type="evidence" value="ECO:0007669"/>
    <property type="project" value="InterPro"/>
</dbReference>
<keyword evidence="2" id="KW-1185">Reference proteome</keyword>
<comment type="caution">
    <text evidence="1">The sequence shown here is derived from an EMBL/GenBank/DDBJ whole genome shotgun (WGS) entry which is preliminary data.</text>
</comment>
<accession>A0AAE0SCV4</accession>
<dbReference type="EMBL" id="JAEAOA010002349">
    <property type="protein sequence ID" value="KAK3589527.1"/>
    <property type="molecule type" value="Genomic_DNA"/>
</dbReference>
<dbReference type="Proteomes" id="UP001195483">
    <property type="component" value="Unassembled WGS sequence"/>
</dbReference>